<keyword evidence="3 5" id="KW-1133">Transmembrane helix</keyword>
<evidence type="ECO:0000313" key="8">
    <source>
        <dbReference type="Proteomes" id="UP000516404"/>
    </source>
</evidence>
<evidence type="ECO:0000256" key="5">
    <source>
        <dbReference type="SAM" id="Phobius"/>
    </source>
</evidence>
<dbReference type="GeneID" id="96623939"/>
<dbReference type="InterPro" id="IPR027469">
    <property type="entry name" value="Cation_efflux_TMD_sf"/>
</dbReference>
<evidence type="ECO:0000259" key="6">
    <source>
        <dbReference type="Pfam" id="PF01545"/>
    </source>
</evidence>
<dbReference type="Pfam" id="PF01545">
    <property type="entry name" value="Cation_efflux"/>
    <property type="match status" value="1"/>
</dbReference>
<dbReference type="InterPro" id="IPR058533">
    <property type="entry name" value="Cation_efflux_TM"/>
</dbReference>
<proteinExistence type="predicted"/>
<organism evidence="7 8">
    <name type="scientific">Rothia terrae</name>
    <dbReference type="NCBI Taxonomy" id="396015"/>
    <lineage>
        <taxon>Bacteria</taxon>
        <taxon>Bacillati</taxon>
        <taxon>Actinomycetota</taxon>
        <taxon>Actinomycetes</taxon>
        <taxon>Micrococcales</taxon>
        <taxon>Micrococcaceae</taxon>
        <taxon>Rothia</taxon>
    </lineage>
</organism>
<dbReference type="AlphaFoldDB" id="A0A7H2BBD0"/>
<evidence type="ECO:0000256" key="2">
    <source>
        <dbReference type="ARBA" id="ARBA00022692"/>
    </source>
</evidence>
<dbReference type="Proteomes" id="UP000516404">
    <property type="component" value="Chromosome"/>
</dbReference>
<dbReference type="EMBL" id="CP061539">
    <property type="protein sequence ID" value="QNV36976.1"/>
    <property type="molecule type" value="Genomic_DNA"/>
</dbReference>
<feature type="domain" description="Cation efflux protein transmembrane" evidence="6">
    <location>
        <begin position="23"/>
        <end position="183"/>
    </location>
</feature>
<name>A0A7H2BBD0_9MICC</name>
<keyword evidence="8" id="KW-1185">Reference proteome</keyword>
<dbReference type="KEGG" id="rter:IDM49_06785"/>
<evidence type="ECO:0000313" key="7">
    <source>
        <dbReference type="EMBL" id="QNV36976.1"/>
    </source>
</evidence>
<dbReference type="Gene3D" id="1.20.1510.10">
    <property type="entry name" value="Cation efflux protein transmembrane domain"/>
    <property type="match status" value="1"/>
</dbReference>
<sequence length="205" mass="21774">MTEHQELSARNLSNSARRIVGLVALLNGAAAVVEATIAAFIGSVSLFADSADFLEDFLINGLVFCALSWSVTSRRKASFGLAALILIPAIAAFGTALYKVFSASVPEPTALTATSVAALAVNLLCAMLLLRLRSGNTALTRGAWLAARNDAVANVLMILAGISTFFWYSMWPDVITGVLMGIINCFAAKEVYEQARAEDPELELD</sequence>
<dbReference type="RefSeq" id="WP_190723967.1">
    <property type="nucleotide sequence ID" value="NZ_CP061539.1"/>
</dbReference>
<dbReference type="GO" id="GO:0008324">
    <property type="term" value="F:monoatomic cation transmembrane transporter activity"/>
    <property type="evidence" value="ECO:0007669"/>
    <property type="project" value="InterPro"/>
</dbReference>
<feature type="transmembrane region" description="Helical" evidence="5">
    <location>
        <begin position="151"/>
        <end position="168"/>
    </location>
</feature>
<keyword evidence="4 5" id="KW-0472">Membrane</keyword>
<feature type="transmembrane region" description="Helical" evidence="5">
    <location>
        <begin position="53"/>
        <end position="72"/>
    </location>
</feature>
<reference evidence="7 8" key="1">
    <citation type="submission" date="2020-09" db="EMBL/GenBank/DDBJ databases">
        <title>Investigation of environmental microbes.</title>
        <authorList>
            <person name="Ou Y."/>
            <person name="Kang Q."/>
        </authorList>
    </citation>
    <scope>NUCLEOTIDE SEQUENCE [LARGE SCALE GENOMIC DNA]</scope>
    <source>
        <strain evidence="7 8">KJZ-14</strain>
    </source>
</reference>
<evidence type="ECO:0000256" key="1">
    <source>
        <dbReference type="ARBA" id="ARBA00004141"/>
    </source>
</evidence>
<feature type="transmembrane region" description="Helical" evidence="5">
    <location>
        <begin position="110"/>
        <end position="130"/>
    </location>
</feature>
<evidence type="ECO:0000256" key="4">
    <source>
        <dbReference type="ARBA" id="ARBA00023136"/>
    </source>
</evidence>
<feature type="transmembrane region" description="Helical" evidence="5">
    <location>
        <begin position="20"/>
        <end position="41"/>
    </location>
</feature>
<feature type="transmembrane region" description="Helical" evidence="5">
    <location>
        <begin position="79"/>
        <end position="98"/>
    </location>
</feature>
<dbReference type="GO" id="GO:0016020">
    <property type="term" value="C:membrane"/>
    <property type="evidence" value="ECO:0007669"/>
    <property type="project" value="UniProtKB-SubCell"/>
</dbReference>
<gene>
    <name evidence="7" type="ORF">IDM49_06785</name>
</gene>
<dbReference type="SUPFAM" id="SSF161111">
    <property type="entry name" value="Cation efflux protein transmembrane domain-like"/>
    <property type="match status" value="1"/>
</dbReference>
<comment type="subcellular location">
    <subcellularLocation>
        <location evidence="1">Membrane</location>
        <topology evidence="1">Multi-pass membrane protein</topology>
    </subcellularLocation>
</comment>
<keyword evidence="2 5" id="KW-0812">Transmembrane</keyword>
<accession>A0A7H2BBD0</accession>
<evidence type="ECO:0000256" key="3">
    <source>
        <dbReference type="ARBA" id="ARBA00022989"/>
    </source>
</evidence>
<protein>
    <submittedName>
        <fullName evidence="7">Cation transporter</fullName>
    </submittedName>
</protein>